<protein>
    <recommendedName>
        <fullName evidence="7">Fibronectin type-II domain-containing protein</fullName>
    </recommendedName>
</protein>
<keyword evidence="9" id="KW-1185">Reference proteome</keyword>
<feature type="disulfide bond" evidence="6">
    <location>
        <begin position="215"/>
        <end position="242"/>
    </location>
</feature>
<dbReference type="SMART" id="SM00059">
    <property type="entry name" value="FN2"/>
    <property type="match status" value="4"/>
</dbReference>
<feature type="domain" description="Fibronectin type-II" evidence="7">
    <location>
        <begin position="149"/>
        <end position="195"/>
    </location>
</feature>
<dbReference type="PROSITE" id="PS00023">
    <property type="entry name" value="FN2_1"/>
    <property type="match status" value="1"/>
</dbReference>
<dbReference type="Gene3D" id="2.10.10.10">
    <property type="entry name" value="Fibronectin, type II, collagen-binding"/>
    <property type="match status" value="4"/>
</dbReference>
<evidence type="ECO:0000256" key="5">
    <source>
        <dbReference type="ARBA" id="ARBA00023157"/>
    </source>
</evidence>
<comment type="similarity">
    <text evidence="2">Belongs to the seminal plasma protein family.</text>
</comment>
<dbReference type="GO" id="GO:0005576">
    <property type="term" value="C:extracellular region"/>
    <property type="evidence" value="ECO:0007669"/>
    <property type="project" value="UniProtKB-SubCell"/>
</dbReference>
<feature type="domain" description="Fibronectin type-II" evidence="7">
    <location>
        <begin position="97"/>
        <end position="143"/>
    </location>
</feature>
<dbReference type="Pfam" id="PF00040">
    <property type="entry name" value="fn2"/>
    <property type="match status" value="4"/>
</dbReference>
<feature type="domain" description="Fibronectin type-II" evidence="7">
    <location>
        <begin position="196"/>
        <end position="244"/>
    </location>
</feature>
<accession>A0A8C3S6T8</accession>
<dbReference type="InterPro" id="IPR051666">
    <property type="entry name" value="SP_Capacitation_Regulator"/>
</dbReference>
<evidence type="ECO:0000256" key="1">
    <source>
        <dbReference type="ARBA" id="ARBA00004613"/>
    </source>
</evidence>
<evidence type="ECO:0000256" key="4">
    <source>
        <dbReference type="ARBA" id="ARBA00022737"/>
    </source>
</evidence>
<dbReference type="AlphaFoldDB" id="A0A8C3S6T8"/>
<dbReference type="InterPro" id="IPR036943">
    <property type="entry name" value="FN_type2_sf"/>
</dbReference>
<evidence type="ECO:0000313" key="9">
    <source>
        <dbReference type="Proteomes" id="UP000694403"/>
    </source>
</evidence>
<keyword evidence="4" id="KW-0677">Repeat</keyword>
<dbReference type="Ensembl" id="ENSCSRT00000010216.1">
    <property type="protein sequence ID" value="ENSCSRP00000009861.1"/>
    <property type="gene ID" value="ENSCSRG00000007352.1"/>
</dbReference>
<evidence type="ECO:0000256" key="3">
    <source>
        <dbReference type="ARBA" id="ARBA00022525"/>
    </source>
</evidence>
<dbReference type="Proteomes" id="UP000694403">
    <property type="component" value="Unplaced"/>
</dbReference>
<feature type="domain" description="Fibronectin type-II" evidence="7">
    <location>
        <begin position="61"/>
        <end position="104"/>
    </location>
</feature>
<evidence type="ECO:0000256" key="6">
    <source>
        <dbReference type="PROSITE-ProRule" id="PRU00479"/>
    </source>
</evidence>
<sequence>MLCSAVECVLCSRVCVVEQCVVLWSRLLCNVVECMLWSSVLLCCGPLPPFLISAPCSWPGADPAPCIFPFTYKGKVYKACITEDSDRPWCATTANYDQDKPCFFPFVYKGQTFHACTRLQSHLPWCATTSDYDRDQRWSYCPDTMLGGNSEEPCTFPFIYKGGKYTTCTTVDEKRPWCATTSNYDAHQKWRYCGTAGTSPCVFPFIYKGKPYNNCTAINDEMGRPWCATTPNYDKDHLWRFCLSKGESRS</sequence>
<dbReference type="PANTHER" id="PTHR22918">
    <property type="entry name" value="SEMINAL PLASMA PROTEIN"/>
    <property type="match status" value="1"/>
</dbReference>
<feature type="disulfide bond" evidence="6">
    <location>
        <begin position="201"/>
        <end position="227"/>
    </location>
</feature>
<organism evidence="8 9">
    <name type="scientific">Chelydra serpentina</name>
    <name type="common">Snapping turtle</name>
    <name type="synonym">Testudo serpentina</name>
    <dbReference type="NCBI Taxonomy" id="8475"/>
    <lineage>
        <taxon>Eukaryota</taxon>
        <taxon>Metazoa</taxon>
        <taxon>Chordata</taxon>
        <taxon>Craniata</taxon>
        <taxon>Vertebrata</taxon>
        <taxon>Euteleostomi</taxon>
        <taxon>Archelosauria</taxon>
        <taxon>Testudinata</taxon>
        <taxon>Testudines</taxon>
        <taxon>Cryptodira</taxon>
        <taxon>Durocryptodira</taxon>
        <taxon>Americhelydia</taxon>
        <taxon>Chelydroidea</taxon>
        <taxon>Chelydridae</taxon>
        <taxon>Chelydra</taxon>
    </lineage>
</organism>
<reference evidence="8" key="2">
    <citation type="submission" date="2025-09" db="UniProtKB">
        <authorList>
            <consortium name="Ensembl"/>
        </authorList>
    </citation>
    <scope>IDENTIFICATION</scope>
</reference>
<proteinExistence type="inferred from homology"/>
<dbReference type="CDD" id="cd00062">
    <property type="entry name" value="FN2"/>
    <property type="match status" value="4"/>
</dbReference>
<comment type="subcellular location">
    <subcellularLocation>
        <location evidence="1">Secreted</location>
    </subcellularLocation>
</comment>
<name>A0A8C3S6T8_CHESE</name>
<dbReference type="FunFam" id="2.10.10.10:FF:000003">
    <property type="entry name" value="binder of sperm protein homolog 1"/>
    <property type="match status" value="2"/>
</dbReference>
<dbReference type="InterPro" id="IPR000562">
    <property type="entry name" value="FN_type2_dom"/>
</dbReference>
<keyword evidence="5 6" id="KW-1015">Disulfide bond</keyword>
<dbReference type="PANTHER" id="PTHR22918:SF1">
    <property type="entry name" value="FIBRONECTIN TYPE-II DOMAIN-CONTAINING PROTEIN"/>
    <property type="match status" value="1"/>
</dbReference>
<dbReference type="InterPro" id="IPR013806">
    <property type="entry name" value="Kringle-like"/>
</dbReference>
<dbReference type="GO" id="GO:0008201">
    <property type="term" value="F:heparin binding"/>
    <property type="evidence" value="ECO:0007669"/>
    <property type="project" value="TreeGrafter"/>
</dbReference>
<dbReference type="PRINTS" id="PR00013">
    <property type="entry name" value="FNTYPEII"/>
</dbReference>
<keyword evidence="3" id="KW-0964">Secreted</keyword>
<comment type="caution">
    <text evidence="6">Lacks conserved residue(s) required for the propagation of feature annotation.</text>
</comment>
<evidence type="ECO:0000313" key="8">
    <source>
        <dbReference type="Ensembl" id="ENSCSRP00000009861.1"/>
    </source>
</evidence>
<dbReference type="GO" id="GO:0009986">
    <property type="term" value="C:cell surface"/>
    <property type="evidence" value="ECO:0007669"/>
    <property type="project" value="TreeGrafter"/>
</dbReference>
<reference evidence="8" key="1">
    <citation type="submission" date="2025-08" db="UniProtKB">
        <authorList>
            <consortium name="Ensembl"/>
        </authorList>
    </citation>
    <scope>IDENTIFICATION</scope>
</reference>
<dbReference type="PROSITE" id="PS51092">
    <property type="entry name" value="FN2_2"/>
    <property type="match status" value="4"/>
</dbReference>
<dbReference type="SUPFAM" id="SSF57440">
    <property type="entry name" value="Kringle-like"/>
    <property type="match status" value="4"/>
</dbReference>
<evidence type="ECO:0000259" key="7">
    <source>
        <dbReference type="PROSITE" id="PS51092"/>
    </source>
</evidence>
<evidence type="ECO:0000256" key="2">
    <source>
        <dbReference type="ARBA" id="ARBA00010011"/>
    </source>
</evidence>